<evidence type="ECO:0000313" key="25">
    <source>
        <dbReference type="Proteomes" id="UP000033085"/>
    </source>
</evidence>
<reference evidence="23" key="2">
    <citation type="submission" date="2016-04" db="EMBL/GenBank/DDBJ databases">
        <authorList>
            <person name="Evans L.H."/>
            <person name="Alamgir A."/>
            <person name="Owens N."/>
            <person name="Weber N.D."/>
            <person name="Virtaneva K."/>
            <person name="Barbian K."/>
            <person name="Babar A."/>
            <person name="Rosenke K."/>
        </authorList>
    </citation>
    <scope>NUCLEOTIDE SEQUENCE</scope>
    <source>
        <strain evidence="23">P1</strain>
    </source>
</reference>
<dbReference type="PANTHER" id="PTHR10602:SF0">
    <property type="entry name" value="EUKARYOTIC TRANSLATION INITIATION FACTOR 2 SUBUNIT 1"/>
    <property type="match status" value="1"/>
</dbReference>
<reference evidence="22 35" key="6">
    <citation type="journal article" date="2020" name="Nat. Commun.">
        <title>The structures of two archaeal type IV pili illuminate evolutionary relationships.</title>
        <authorList>
            <person name="Wang F."/>
            <person name="Baquero D.P."/>
            <person name="Su Z."/>
            <person name="Beltran L.C."/>
            <person name="Prangishvili D."/>
            <person name="Krupovic M."/>
            <person name="Egelman E.H."/>
        </authorList>
    </citation>
    <scope>NUCLEOTIDE SEQUENCE [LARGE SCALE GENOMIC DNA]</scope>
    <source>
        <strain evidence="22 35">POZ149</strain>
    </source>
</reference>
<dbReference type="SUPFAM" id="SSF110993">
    <property type="entry name" value="eIF-2-alpha, C-terminal domain"/>
    <property type="match status" value="1"/>
</dbReference>
<evidence type="ECO:0000313" key="21">
    <source>
        <dbReference type="EMBL" id="AZF84392.1"/>
    </source>
</evidence>
<dbReference type="GO" id="GO:0043022">
    <property type="term" value="F:ribosome binding"/>
    <property type="evidence" value="ECO:0007669"/>
    <property type="project" value="TreeGrafter"/>
</dbReference>
<keyword evidence="7 10" id="KW-0648">Protein biosynthesis</keyword>
<proteinExistence type="inferred from homology"/>
<dbReference type="GO" id="GO:0003743">
    <property type="term" value="F:translation initiation factor activity"/>
    <property type="evidence" value="ECO:0007669"/>
    <property type="project" value="UniProtKB-UniRule"/>
</dbReference>
<dbReference type="SUPFAM" id="SSF116742">
    <property type="entry name" value="eIF2alpha middle domain-like"/>
    <property type="match status" value="1"/>
</dbReference>
<dbReference type="EMBL" id="CP033235">
    <property type="protein sequence ID" value="AZF68742.1"/>
    <property type="molecule type" value="Genomic_DNA"/>
</dbReference>
<evidence type="ECO:0000256" key="1">
    <source>
        <dbReference type="ARBA" id="ARBA00003323"/>
    </source>
</evidence>
<dbReference type="Gene3D" id="3.30.70.1130">
    <property type="entry name" value="EIF_2_alpha"/>
    <property type="match status" value="1"/>
</dbReference>
<sequence length="266" mass="30382">MIYSRSKLPSEGEILIATVKQVFDYGSYVSLDEYGGLQAFLPWSEVSSKWVKNIRDVLKENRKVIVKVIRVDRRKGTVDVSLKKVTDDERRKKNLQWKKIQRLDKILELVSQKLKLSEKDAWEQVAWKLEAKYGDPITAIEKAVKEGEKILIDAGVPEIWVKPLLEEASKHAEERKVKMSGLITVRTNEPLGVEKIKEVISKALENIEQDYESLLNIKIYTIGAPRYRVDVVGTNPKEASEALNQIISNLIKIGKEENVDISVVKK</sequence>
<reference evidence="27" key="3">
    <citation type="submission" date="2016-04" db="EMBL/GenBank/DDBJ databases">
        <authorList>
            <person name="Shah S.A."/>
            <person name="Garrett R.A."/>
        </authorList>
    </citation>
    <scope>NUCLEOTIDE SEQUENCE [LARGE SCALE GENOMIC DNA]</scope>
    <source>
        <strain evidence="27">ATCC 35091 / DSM 1616 / JCM 8930 / NBRC 15331 / P1</strain>
    </source>
</reference>
<dbReference type="KEGG" id="ssol:SULB_2057"/>
<dbReference type="Proteomes" id="UP000033106">
    <property type="component" value="Chromosome"/>
</dbReference>
<dbReference type="EMBL" id="CP011056">
    <property type="protein sequence ID" value="AKA76958.1"/>
    <property type="molecule type" value="Genomic_DNA"/>
</dbReference>
<evidence type="ECO:0000313" key="29">
    <source>
        <dbReference type="Proteomes" id="UP000269431"/>
    </source>
</evidence>
<evidence type="ECO:0000313" key="27">
    <source>
        <dbReference type="Proteomes" id="UP000076770"/>
    </source>
</evidence>
<dbReference type="EMBL" id="CP033241">
    <property type="protein sequence ID" value="AZF84392.1"/>
    <property type="molecule type" value="Genomic_DNA"/>
</dbReference>
<dbReference type="PROSITE" id="PS50126">
    <property type="entry name" value="S1"/>
    <property type="match status" value="1"/>
</dbReference>
<evidence type="ECO:0000256" key="7">
    <source>
        <dbReference type="ARBA" id="ARBA00022917"/>
    </source>
</evidence>
<dbReference type="Proteomes" id="UP000269431">
    <property type="component" value="Chromosome"/>
</dbReference>
<dbReference type="SMR" id="A0A0E3GTR1"/>
<evidence type="ECO:0000313" key="15">
    <source>
        <dbReference type="EMBL" id="AZF68742.1"/>
    </source>
</evidence>
<dbReference type="AlphaFoldDB" id="A0A0E3GTR1"/>
<dbReference type="Proteomes" id="UP000033085">
    <property type="component" value="Chromosome"/>
</dbReference>
<dbReference type="SUPFAM" id="SSF50249">
    <property type="entry name" value="Nucleic acid-binding proteins"/>
    <property type="match status" value="1"/>
</dbReference>
<evidence type="ECO:0000256" key="2">
    <source>
        <dbReference type="ARBA" id="ARBA00007223"/>
    </source>
</evidence>
<evidence type="ECO:0000256" key="10">
    <source>
        <dbReference type="HAMAP-Rule" id="MF_00231"/>
    </source>
</evidence>
<dbReference type="EMBL" id="CP033237">
    <property type="protein sequence ID" value="AZF73982.1"/>
    <property type="molecule type" value="Genomic_DNA"/>
</dbReference>
<evidence type="ECO:0000313" key="26">
    <source>
        <dbReference type="Proteomes" id="UP000033106"/>
    </source>
</evidence>
<evidence type="ECO:0000313" key="16">
    <source>
        <dbReference type="EMBL" id="AZF71362.1"/>
    </source>
</evidence>
<evidence type="ECO:0000313" key="35">
    <source>
        <dbReference type="Proteomes" id="UP000594632"/>
    </source>
</evidence>
<dbReference type="Proteomes" id="UP000275843">
    <property type="component" value="Chromosome"/>
</dbReference>
<dbReference type="CDD" id="cd04452">
    <property type="entry name" value="S1_IF2_alpha"/>
    <property type="match status" value="1"/>
</dbReference>
<evidence type="ECO:0000256" key="3">
    <source>
        <dbReference type="ARBA" id="ARBA00011243"/>
    </source>
</evidence>
<comment type="similarity">
    <text evidence="2 10">Belongs to the eIF-2-alpha family.</text>
</comment>
<dbReference type="SMART" id="SM00316">
    <property type="entry name" value="S1"/>
    <property type="match status" value="1"/>
</dbReference>
<keyword evidence="6 10" id="KW-0694">RNA-binding</keyword>
<comment type="subunit">
    <text evidence="3 10">Heterotrimer composed of an alpha, a beta and a gamma chain.</text>
</comment>
<dbReference type="Proteomes" id="UP000282269">
    <property type="component" value="Chromosome"/>
</dbReference>
<dbReference type="KEGG" id="ssof:SULC_2055"/>
<dbReference type="EMBL" id="CP050869">
    <property type="protein sequence ID" value="QPG48622.1"/>
    <property type="molecule type" value="Genomic_DNA"/>
</dbReference>
<evidence type="ECO:0000313" key="20">
    <source>
        <dbReference type="EMBL" id="AZF81817.1"/>
    </source>
</evidence>
<dbReference type="Proteomes" id="UP000278715">
    <property type="component" value="Chromosome"/>
</dbReference>
<evidence type="ECO:0000313" key="19">
    <source>
        <dbReference type="EMBL" id="AZF79213.1"/>
    </source>
</evidence>
<evidence type="ECO:0000313" key="12">
    <source>
        <dbReference type="EMBL" id="AKA74261.1"/>
    </source>
</evidence>
<evidence type="ECO:0000313" key="18">
    <source>
        <dbReference type="EMBL" id="AZF76605.1"/>
    </source>
</evidence>
<evidence type="ECO:0000313" key="32">
    <source>
        <dbReference type="Proteomes" id="UP000275843"/>
    </source>
</evidence>
<dbReference type="Gene3D" id="1.10.150.190">
    <property type="entry name" value="Translation initiation factor 2, subunit 1, domain 2"/>
    <property type="match status" value="1"/>
</dbReference>
<dbReference type="Proteomes" id="UP000273194">
    <property type="component" value="Chromosome"/>
</dbReference>
<dbReference type="EMBL" id="CP011055">
    <property type="protein sequence ID" value="AKA74261.1"/>
    <property type="molecule type" value="Genomic_DNA"/>
</dbReference>
<evidence type="ECO:0000256" key="9">
    <source>
        <dbReference type="ARBA" id="ARBA00033333"/>
    </source>
</evidence>
<keyword evidence="5 10" id="KW-0396">Initiation factor</keyword>
<dbReference type="Proteomes" id="UP000076770">
    <property type="component" value="Chromosome i"/>
</dbReference>
<dbReference type="InterPro" id="IPR011488">
    <property type="entry name" value="TIF_2_asu"/>
</dbReference>
<dbReference type="InterPro" id="IPR022964">
    <property type="entry name" value="TIF2_asu_arc"/>
</dbReference>
<dbReference type="EMBL" id="CP033238">
    <property type="protein sequence ID" value="AZF76605.1"/>
    <property type="molecule type" value="Genomic_DNA"/>
</dbReference>
<evidence type="ECO:0000313" key="23">
    <source>
        <dbReference type="EMBL" id="SAI84632.1"/>
    </source>
</evidence>
<reference evidence="28 29" key="4">
    <citation type="journal article" date="2018" name="Proc. Natl. Acad. Sci. U.S.A.">
        <title>Nonmutational mechanism of inheritance in the Archaeon Sulfolobus solfataricus.</title>
        <authorList>
            <person name="Payne S."/>
            <person name="McCarthy S."/>
            <person name="Johnson T."/>
            <person name="North E."/>
            <person name="Blum P."/>
        </authorList>
    </citation>
    <scope>NUCLEOTIDE SEQUENCE [LARGE SCALE GENOMIC DNA]</scope>
    <source>
        <strain evidence="16 28">SARC-H</strain>
        <strain evidence="17 32">SARC-I</strain>
        <strain evidence="19 33">SARC-N</strain>
        <strain evidence="20 34">SARC-O</strain>
        <strain evidence="21 29">SUL120</strain>
        <strain evidence="15 30">SULG</strain>
        <strain evidence="18 31">SULM</strain>
    </source>
</reference>
<evidence type="ECO:0000256" key="5">
    <source>
        <dbReference type="ARBA" id="ARBA00022540"/>
    </source>
</evidence>
<evidence type="ECO:0000256" key="8">
    <source>
        <dbReference type="ARBA" id="ARBA00030860"/>
    </source>
</evidence>
<protein>
    <recommendedName>
        <fullName evidence="4 10">Translation initiation factor 2 subunit alpha</fullName>
    </recommendedName>
    <alternativeName>
        <fullName evidence="8 10">aIF2-alpha</fullName>
    </alternativeName>
    <alternativeName>
        <fullName evidence="9 10">eIF-2-alpha</fullName>
    </alternativeName>
</protein>
<evidence type="ECO:0000313" key="24">
    <source>
        <dbReference type="Proteomes" id="UP000033057"/>
    </source>
</evidence>
<dbReference type="PANTHER" id="PTHR10602">
    <property type="entry name" value="EUKARYOTIC TRANSLATION INITIATION FACTOR 2 SUBUNIT 1"/>
    <property type="match status" value="1"/>
</dbReference>
<evidence type="ECO:0000313" key="34">
    <source>
        <dbReference type="Proteomes" id="UP000282269"/>
    </source>
</evidence>
<dbReference type="PATRIC" id="fig|2287.6.peg.2105"/>
<dbReference type="EMBL" id="CP011057">
    <property type="protein sequence ID" value="AKA79650.1"/>
    <property type="molecule type" value="Genomic_DNA"/>
</dbReference>
<dbReference type="Pfam" id="PF07541">
    <property type="entry name" value="EIF_2_alpha"/>
    <property type="match status" value="1"/>
</dbReference>
<dbReference type="InterPro" id="IPR003029">
    <property type="entry name" value="S1_domain"/>
</dbReference>
<dbReference type="Proteomes" id="UP000033057">
    <property type="component" value="Chromosome"/>
</dbReference>
<dbReference type="Proteomes" id="UP000267993">
    <property type="component" value="Chromosome"/>
</dbReference>
<dbReference type="OrthoDB" id="84794at2157"/>
<gene>
    <name evidence="10" type="primary">eif2a</name>
    <name evidence="22" type="ORF">HFC64_00215</name>
    <name evidence="23" type="ORF">SSOP1_1078</name>
    <name evidence="14" type="ORF">SULA_2056</name>
    <name evidence="12" type="ORF">SULB_2057</name>
    <name evidence="13" type="ORF">SULC_2055</name>
    <name evidence="15" type="ORF">SULG_10360</name>
    <name evidence="16" type="ORF">SULH_10360</name>
    <name evidence="17" type="ORF">SULI_10360</name>
    <name evidence="18" type="ORF">SULM_10350</name>
    <name evidence="19" type="ORF">SULN_10350</name>
    <name evidence="20" type="ORF">SULO_10360</name>
    <name evidence="21" type="ORF">SULZ_10295</name>
</gene>
<dbReference type="KEGG" id="ssoa:SULA_2056"/>
<accession>A0A0E3GTR1</accession>
<dbReference type="OMA" id="DVNEHQR"/>
<dbReference type="Pfam" id="PF00575">
    <property type="entry name" value="S1"/>
    <property type="match status" value="1"/>
</dbReference>
<evidence type="ECO:0000256" key="4">
    <source>
        <dbReference type="ARBA" id="ARBA00013678"/>
    </source>
</evidence>
<dbReference type="EMBL" id="CP033236">
    <property type="protein sequence ID" value="AZF71362.1"/>
    <property type="molecule type" value="Genomic_DNA"/>
</dbReference>
<evidence type="ECO:0000313" key="33">
    <source>
        <dbReference type="Proteomes" id="UP000278715"/>
    </source>
</evidence>
<evidence type="ECO:0000313" key="13">
    <source>
        <dbReference type="EMBL" id="AKA76958.1"/>
    </source>
</evidence>
<dbReference type="RefSeq" id="WP_009989173.1">
    <property type="nucleotide sequence ID" value="NZ_CP011055.2"/>
</dbReference>
<evidence type="ECO:0000313" key="30">
    <source>
        <dbReference type="Proteomes" id="UP000273194"/>
    </source>
</evidence>
<evidence type="ECO:0000313" key="14">
    <source>
        <dbReference type="EMBL" id="AKA79650.1"/>
    </source>
</evidence>
<evidence type="ECO:0000313" key="17">
    <source>
        <dbReference type="EMBL" id="AZF73982.1"/>
    </source>
</evidence>
<dbReference type="EMBL" id="CP033239">
    <property type="protein sequence ID" value="AZF79213.1"/>
    <property type="molecule type" value="Genomic_DNA"/>
</dbReference>
<dbReference type="InterPro" id="IPR044126">
    <property type="entry name" value="S1_IF2_alpha"/>
</dbReference>
<evidence type="ECO:0000256" key="6">
    <source>
        <dbReference type="ARBA" id="ARBA00022884"/>
    </source>
</evidence>
<dbReference type="InterPro" id="IPR024054">
    <property type="entry name" value="TIF2_asu_middle_sf"/>
</dbReference>
<organism evidence="12 25">
    <name type="scientific">Saccharolobus solfataricus</name>
    <name type="common">Sulfolobus solfataricus</name>
    <dbReference type="NCBI Taxonomy" id="2287"/>
    <lineage>
        <taxon>Archaea</taxon>
        <taxon>Thermoproteota</taxon>
        <taxon>Thermoprotei</taxon>
        <taxon>Sulfolobales</taxon>
        <taxon>Sulfolobaceae</taxon>
        <taxon>Saccharolobus</taxon>
    </lineage>
</organism>
<comment type="function">
    <text evidence="1 10">eIF-2 functions in the early steps of protein synthesis by forming a ternary complex with GTP and initiator tRNA.</text>
</comment>
<evidence type="ECO:0000313" key="28">
    <source>
        <dbReference type="Proteomes" id="UP000267993"/>
    </source>
</evidence>
<name>A0A0E3GTR1_SACSO</name>
<dbReference type="EMBL" id="LT549890">
    <property type="protein sequence ID" value="SAI84632.1"/>
    <property type="molecule type" value="Genomic_DNA"/>
</dbReference>
<dbReference type="FunFam" id="2.40.50.140:FF:000015">
    <property type="entry name" value="Eukaryotic translation initiation factor 2 subunit alpha"/>
    <property type="match status" value="1"/>
</dbReference>
<feature type="domain" description="S1 motif" evidence="11">
    <location>
        <begin position="12"/>
        <end position="83"/>
    </location>
</feature>
<dbReference type="InterPro" id="IPR024055">
    <property type="entry name" value="TIF2_asu_C"/>
</dbReference>
<dbReference type="Gene3D" id="2.40.50.140">
    <property type="entry name" value="Nucleic acid-binding proteins"/>
    <property type="match status" value="1"/>
</dbReference>
<dbReference type="GO" id="GO:0003723">
    <property type="term" value="F:RNA binding"/>
    <property type="evidence" value="ECO:0007669"/>
    <property type="project" value="UniProtKB-UniRule"/>
</dbReference>
<dbReference type="Proteomes" id="UP000273443">
    <property type="component" value="Chromosome"/>
</dbReference>
<evidence type="ECO:0000313" key="31">
    <source>
        <dbReference type="Proteomes" id="UP000273443"/>
    </source>
</evidence>
<reference evidence="24 25" key="1">
    <citation type="journal article" date="2015" name="Genome Announc.">
        <title>Complete Genome Sequence of Sulfolobus solfataricus Strain 98/2 and Evolved Derivatives.</title>
        <authorList>
            <person name="McCarthy S."/>
            <person name="Gradnigo J."/>
            <person name="Johnson T."/>
            <person name="Payne S."/>
            <person name="Lipzen A."/>
            <person name="Martin J."/>
            <person name="Schackwitz W."/>
            <person name="Moriyama E."/>
            <person name="Blum P."/>
        </authorList>
    </citation>
    <scope>NUCLEOTIDE SEQUENCE [LARGE SCALE GENOMIC DNA]</scope>
    <source>
        <strain evidence="24">98/2 SULC</strain>
        <strain evidence="12">SARC-B</strain>
        <strain evidence="13">SARC-C</strain>
        <strain evidence="14 26">SULA</strain>
        <strain evidence="25">SULB</strain>
    </source>
</reference>
<dbReference type="EMBL" id="CP033240">
    <property type="protein sequence ID" value="AZF81817.1"/>
    <property type="molecule type" value="Genomic_DNA"/>
</dbReference>
<evidence type="ECO:0000313" key="22">
    <source>
        <dbReference type="EMBL" id="QPG48622.1"/>
    </source>
</evidence>
<dbReference type="GeneID" id="44129981"/>
<dbReference type="NCBIfam" id="NF003062">
    <property type="entry name" value="PRK03987.1-1"/>
    <property type="match status" value="1"/>
</dbReference>
<dbReference type="Proteomes" id="UP000594632">
    <property type="component" value="Chromosome"/>
</dbReference>
<dbReference type="InterPro" id="IPR012340">
    <property type="entry name" value="NA-bd_OB-fold"/>
</dbReference>
<dbReference type="HAMAP" id="MF_00231">
    <property type="entry name" value="eIF_2_alpha"/>
    <property type="match status" value="1"/>
</dbReference>
<reference evidence="12" key="5">
    <citation type="submission" date="2018-10" db="EMBL/GenBank/DDBJ databases">
        <authorList>
            <person name="McCarthy S."/>
            <person name="Gradnigo J."/>
            <person name="Johnson T."/>
            <person name="Payne S."/>
            <person name="Lipzen A."/>
            <person name="Schackwitz W."/>
            <person name="Martin J."/>
            <person name="Moriyama E."/>
            <person name="Blum P."/>
        </authorList>
    </citation>
    <scope>NUCLEOTIDE SEQUENCE</scope>
    <source>
        <strain evidence="12">SARC-B</strain>
        <strain evidence="13">SARC-C</strain>
        <strain evidence="14">SULA</strain>
    </source>
</reference>
<evidence type="ECO:0000259" key="11">
    <source>
        <dbReference type="PROSITE" id="PS50126"/>
    </source>
</evidence>
<dbReference type="GeneID" id="1454093"/>